<dbReference type="GO" id="GO:0016831">
    <property type="term" value="F:carboxy-lyase activity"/>
    <property type="evidence" value="ECO:0007669"/>
    <property type="project" value="TreeGrafter"/>
</dbReference>
<accession>A0A0N0NM81</accession>
<dbReference type="AlphaFoldDB" id="A0A0N0NM81"/>
<comment type="cofactor">
    <cofactor evidence="1 5">
        <name>pyridoxal 5'-phosphate</name>
        <dbReference type="ChEBI" id="CHEBI:597326"/>
    </cofactor>
</comment>
<dbReference type="PANTHER" id="PTHR11999:SF165">
    <property type="entry name" value="DECARBOXYLASE, PUTATIVE (AFU_ORTHOLOGUE AFUA_2G04980)-RELATED"/>
    <property type="match status" value="1"/>
</dbReference>
<keyword evidence="3 5" id="KW-0663">Pyridoxal phosphate</keyword>
<dbReference type="Pfam" id="PF00282">
    <property type="entry name" value="Pyridoxal_deC"/>
    <property type="match status" value="1"/>
</dbReference>
<gene>
    <name evidence="7" type="ORF">AB675_11467</name>
</gene>
<dbReference type="VEuPathDB" id="FungiDB:AB675_11467"/>
<dbReference type="GeneID" id="28732197"/>
<dbReference type="InterPro" id="IPR002129">
    <property type="entry name" value="PyrdxlP-dep_de-COase"/>
</dbReference>
<evidence type="ECO:0000256" key="4">
    <source>
        <dbReference type="ARBA" id="ARBA00023239"/>
    </source>
</evidence>
<dbReference type="GO" id="GO:0005737">
    <property type="term" value="C:cytoplasm"/>
    <property type="evidence" value="ECO:0007669"/>
    <property type="project" value="TreeGrafter"/>
</dbReference>
<keyword evidence="4 5" id="KW-0456">Lyase</keyword>
<evidence type="ECO:0000256" key="5">
    <source>
        <dbReference type="RuleBase" id="RU000382"/>
    </source>
</evidence>
<dbReference type="GO" id="GO:0030170">
    <property type="term" value="F:pyridoxal phosphate binding"/>
    <property type="evidence" value="ECO:0007669"/>
    <property type="project" value="InterPro"/>
</dbReference>
<proteinExistence type="inferred from homology"/>
<organism evidence="7 8">
    <name type="scientific">Cyphellophora attinorum</name>
    <dbReference type="NCBI Taxonomy" id="1664694"/>
    <lineage>
        <taxon>Eukaryota</taxon>
        <taxon>Fungi</taxon>
        <taxon>Dikarya</taxon>
        <taxon>Ascomycota</taxon>
        <taxon>Pezizomycotina</taxon>
        <taxon>Eurotiomycetes</taxon>
        <taxon>Chaetothyriomycetidae</taxon>
        <taxon>Chaetothyriales</taxon>
        <taxon>Cyphellophoraceae</taxon>
        <taxon>Cyphellophora</taxon>
    </lineage>
</organism>
<sequence length="546" mass="58381">MEAPTSLTQLLMLLHNLVRTQKNLPQELAPGVAGSNSPLPQHDIPGLPIASSSLSEQPLALKSALSPNYYGFVTGGSTPAALLADWLVSLYDQNVQVHLPRETISTTVEVAALNQLVDLFRLPRETWGVGSSSSHGGGTFTTGATASNILGLALGREWVIQQHANDINVSVGNLGLIDAMRYAGLYSLRVLTTLPHSSIAKAASVVGIGRCQVTSVIKEGTDLDIDLDAVERYASEPGTGCILVISAGEVNTGRFATLGSQEGGNQPPVWQQLGEICDRYNVWVHVDGAFGLFGRALLPDPSSARQNGDGNAGADTDYSHILNGVTGLEHLADSVTGDAHKLLNVPYDCGFFFTRHKDLSEQVFVNGGAAYLAAPASAPAAESLDVSEEEGGRGGGAEGGFRVGDAIQSPLNIGLENSRRFRALPVHATLIAYGREGYVGMLRRQIGLARHIVRFLWNHPDYDVLPQDAKMEDEAVMRTFIIVLFRAKDEKVNEVLVERINASGKIYVSGTRWKGEKAARIAVSSWMADVEQDGKLVEGVLGEVVK</sequence>
<feature type="region of interest" description="Disordered" evidence="6">
    <location>
        <begin position="28"/>
        <end position="47"/>
    </location>
</feature>
<dbReference type="GO" id="GO:0019752">
    <property type="term" value="P:carboxylic acid metabolic process"/>
    <property type="evidence" value="ECO:0007669"/>
    <property type="project" value="InterPro"/>
</dbReference>
<evidence type="ECO:0000313" key="8">
    <source>
        <dbReference type="Proteomes" id="UP000038010"/>
    </source>
</evidence>
<dbReference type="STRING" id="1664694.A0A0N0NM81"/>
<dbReference type="InterPro" id="IPR015424">
    <property type="entry name" value="PyrdxlP-dep_Trfase"/>
</dbReference>
<evidence type="ECO:0000256" key="3">
    <source>
        <dbReference type="ARBA" id="ARBA00022898"/>
    </source>
</evidence>
<dbReference type="Gene3D" id="3.40.640.10">
    <property type="entry name" value="Type I PLP-dependent aspartate aminotransferase-like (Major domain)"/>
    <property type="match status" value="1"/>
</dbReference>
<dbReference type="PANTHER" id="PTHR11999">
    <property type="entry name" value="GROUP II PYRIDOXAL-5-PHOSPHATE DECARBOXYLASE"/>
    <property type="match status" value="1"/>
</dbReference>
<comment type="caution">
    <text evidence="7">The sequence shown here is derived from an EMBL/GenBank/DDBJ whole genome shotgun (WGS) entry which is preliminary data.</text>
</comment>
<protein>
    <submittedName>
        <fullName evidence="7">L-2,4-diaminobutyrate decarboxylase</fullName>
    </submittedName>
</protein>
<dbReference type="SUPFAM" id="SSF53383">
    <property type="entry name" value="PLP-dependent transferases"/>
    <property type="match status" value="1"/>
</dbReference>
<dbReference type="RefSeq" id="XP_018000114.1">
    <property type="nucleotide sequence ID" value="XM_018140316.1"/>
</dbReference>
<evidence type="ECO:0000256" key="2">
    <source>
        <dbReference type="ARBA" id="ARBA00009533"/>
    </source>
</evidence>
<dbReference type="EMBL" id="LFJN01000013">
    <property type="protein sequence ID" value="KPI40151.1"/>
    <property type="molecule type" value="Genomic_DNA"/>
</dbReference>
<keyword evidence="8" id="KW-1185">Reference proteome</keyword>
<dbReference type="InterPro" id="IPR010977">
    <property type="entry name" value="Aromatic_deC"/>
</dbReference>
<dbReference type="OrthoDB" id="2161780at2759"/>
<comment type="similarity">
    <text evidence="2 5">Belongs to the group II decarboxylase family.</text>
</comment>
<name>A0A0N0NM81_9EURO</name>
<dbReference type="InterPro" id="IPR015421">
    <property type="entry name" value="PyrdxlP-dep_Trfase_major"/>
</dbReference>
<reference evidence="7 8" key="1">
    <citation type="submission" date="2015-06" db="EMBL/GenBank/DDBJ databases">
        <title>Draft genome of the ant-associated black yeast Phialophora attae CBS 131958.</title>
        <authorList>
            <person name="Moreno L.F."/>
            <person name="Stielow B.J."/>
            <person name="de Hoog S."/>
            <person name="Vicente V.A."/>
            <person name="Weiss V.A."/>
            <person name="de Vries M."/>
            <person name="Cruz L.M."/>
            <person name="Souza E.M."/>
        </authorList>
    </citation>
    <scope>NUCLEOTIDE SEQUENCE [LARGE SCALE GENOMIC DNA]</scope>
    <source>
        <strain evidence="7 8">CBS 131958</strain>
    </source>
</reference>
<dbReference type="Gene3D" id="3.90.1150.10">
    <property type="entry name" value="Aspartate Aminotransferase, domain 1"/>
    <property type="match status" value="1"/>
</dbReference>
<evidence type="ECO:0000256" key="1">
    <source>
        <dbReference type="ARBA" id="ARBA00001933"/>
    </source>
</evidence>
<dbReference type="InterPro" id="IPR015422">
    <property type="entry name" value="PyrdxlP-dep_Trfase_small"/>
</dbReference>
<dbReference type="Proteomes" id="UP000038010">
    <property type="component" value="Unassembled WGS sequence"/>
</dbReference>
<evidence type="ECO:0000256" key="6">
    <source>
        <dbReference type="SAM" id="MobiDB-lite"/>
    </source>
</evidence>
<evidence type="ECO:0000313" key="7">
    <source>
        <dbReference type="EMBL" id="KPI40151.1"/>
    </source>
</evidence>